<evidence type="ECO:0000313" key="8">
    <source>
        <dbReference type="Proteomes" id="UP001285521"/>
    </source>
</evidence>
<dbReference type="PIRSF" id="PIRSF016578">
    <property type="entry name" value="HsaA"/>
    <property type="match status" value="1"/>
</dbReference>
<sequence>MTGEATLLDATSIARELRTVFAARAAEVDATASFPEENLADLRRAGLLGLLVPATAGGIGADLATVSAVAGELAAGCLSTALVWAMHTQQVDAVVRFGSPSLREVLLPRVAEGAYLASVTTEHGKGGHLLSSDAALSHSADDVEIVRDAPVVTGGRHADGFLVTMRDSPGANQQETTLVYANREQLELSATSGWDTLGMRGTASGGLKLRGSVPKSHVIGAPGRFREVALDSMIPLGHIGWASCWLGTARGALAALVGHVRSPRRSKDLDPRSPLVAERLARIRTDLEIVSAYLHRVVDEVTRARADGTPLGTSAQIHLNTLKVVAAEHTYRAVDRMVQLAGLGLGYRRDSAVPLERHLRDLRSASLNYSDDRLLVATGTLTLADSDVRLA</sequence>
<dbReference type="Proteomes" id="UP001285521">
    <property type="component" value="Unassembled WGS sequence"/>
</dbReference>
<evidence type="ECO:0000259" key="5">
    <source>
        <dbReference type="Pfam" id="PF00441"/>
    </source>
</evidence>
<dbReference type="PANTHER" id="PTHR43884">
    <property type="entry name" value="ACYL-COA DEHYDROGENASE"/>
    <property type="match status" value="1"/>
</dbReference>
<dbReference type="InterPro" id="IPR036250">
    <property type="entry name" value="AcylCo_DH-like_C"/>
</dbReference>
<dbReference type="InterPro" id="IPR037069">
    <property type="entry name" value="AcylCoA_DH/ox_N_sf"/>
</dbReference>
<dbReference type="EC" id="1.-.-.-" evidence="7"/>
<dbReference type="PANTHER" id="PTHR43884:SF12">
    <property type="entry name" value="ISOVALERYL-COA DEHYDROGENASE, MITOCHONDRIAL-RELATED"/>
    <property type="match status" value="1"/>
</dbReference>
<dbReference type="Gene3D" id="2.40.110.10">
    <property type="entry name" value="Butyryl-CoA Dehydrogenase, subunit A, domain 2"/>
    <property type="match status" value="1"/>
</dbReference>
<keyword evidence="8" id="KW-1185">Reference proteome</keyword>
<dbReference type="InterPro" id="IPR013786">
    <property type="entry name" value="AcylCoA_DH/ox_N"/>
</dbReference>
<comment type="similarity">
    <text evidence="2">Belongs to the acyl-CoA dehydrogenase family.</text>
</comment>
<dbReference type="SUPFAM" id="SSF47203">
    <property type="entry name" value="Acyl-CoA dehydrogenase C-terminal domain-like"/>
    <property type="match status" value="1"/>
</dbReference>
<gene>
    <name evidence="7" type="ORF">SK803_26740</name>
</gene>
<dbReference type="InterPro" id="IPR009075">
    <property type="entry name" value="AcylCo_DH/oxidase_C"/>
</dbReference>
<dbReference type="Gene3D" id="1.20.140.10">
    <property type="entry name" value="Butyryl-CoA Dehydrogenase, subunit A, domain 3"/>
    <property type="match status" value="1"/>
</dbReference>
<feature type="domain" description="Acyl-CoA dehydrogenase/oxidase C-terminal" evidence="5">
    <location>
        <begin position="238"/>
        <end position="365"/>
    </location>
</feature>
<feature type="domain" description="Acyl-CoA dehydrogenase/oxidase N-terminal" evidence="6">
    <location>
        <begin position="15"/>
        <end position="113"/>
    </location>
</feature>
<keyword evidence="7" id="KW-0560">Oxidoreductase</keyword>
<comment type="caution">
    <text evidence="7">The sequence shown here is derived from an EMBL/GenBank/DDBJ whole genome shotgun (WGS) entry which is preliminary data.</text>
</comment>
<reference evidence="7 8" key="1">
    <citation type="submission" date="2023-11" db="EMBL/GenBank/DDBJ databases">
        <title>Lentzea sokolovensis, sp. nov., Lentzea kristufkii, sp. nov., and Lentzea miocenensis, sp. nov., rare actinobacteria from Sokolov Coal Basin, Miocene lacustrine sediment, Czech Republic.</title>
        <authorList>
            <person name="Lara A."/>
            <person name="Kotroba L."/>
            <person name="Nouioui I."/>
            <person name="Neumann-Schaal M."/>
            <person name="Mast Y."/>
            <person name="Chronakova A."/>
        </authorList>
    </citation>
    <scope>NUCLEOTIDE SEQUENCE [LARGE SCALE GENOMIC DNA]</scope>
    <source>
        <strain evidence="7 8">BCCO 10_0856</strain>
    </source>
</reference>
<accession>A0ABU4T6V1</accession>
<proteinExistence type="inferred from homology"/>
<organism evidence="7 8">
    <name type="scientific">Lentzea miocenica</name>
    <dbReference type="NCBI Taxonomy" id="3095431"/>
    <lineage>
        <taxon>Bacteria</taxon>
        <taxon>Bacillati</taxon>
        <taxon>Actinomycetota</taxon>
        <taxon>Actinomycetes</taxon>
        <taxon>Pseudonocardiales</taxon>
        <taxon>Pseudonocardiaceae</taxon>
        <taxon>Lentzea</taxon>
    </lineage>
</organism>
<evidence type="ECO:0000256" key="3">
    <source>
        <dbReference type="ARBA" id="ARBA00022630"/>
    </source>
</evidence>
<evidence type="ECO:0000259" key="6">
    <source>
        <dbReference type="Pfam" id="PF02771"/>
    </source>
</evidence>
<dbReference type="EMBL" id="JAXAVW010000023">
    <property type="protein sequence ID" value="MDX8033835.1"/>
    <property type="molecule type" value="Genomic_DNA"/>
</dbReference>
<dbReference type="InterPro" id="IPR046373">
    <property type="entry name" value="Acyl-CoA_Oxase/DH_mid-dom_sf"/>
</dbReference>
<comment type="cofactor">
    <cofactor evidence="1">
        <name>FAD</name>
        <dbReference type="ChEBI" id="CHEBI:57692"/>
    </cofactor>
</comment>
<dbReference type="GO" id="GO:0016491">
    <property type="term" value="F:oxidoreductase activity"/>
    <property type="evidence" value="ECO:0007669"/>
    <property type="project" value="UniProtKB-KW"/>
</dbReference>
<dbReference type="Pfam" id="PF02771">
    <property type="entry name" value="Acyl-CoA_dh_N"/>
    <property type="match status" value="1"/>
</dbReference>
<dbReference type="SUPFAM" id="SSF56645">
    <property type="entry name" value="Acyl-CoA dehydrogenase NM domain-like"/>
    <property type="match status" value="1"/>
</dbReference>
<dbReference type="RefSeq" id="WP_319968860.1">
    <property type="nucleotide sequence ID" value="NZ_JAXAVW010000023.1"/>
</dbReference>
<evidence type="ECO:0000256" key="2">
    <source>
        <dbReference type="ARBA" id="ARBA00009347"/>
    </source>
</evidence>
<evidence type="ECO:0000256" key="4">
    <source>
        <dbReference type="ARBA" id="ARBA00022827"/>
    </source>
</evidence>
<protein>
    <submittedName>
        <fullName evidence="7">Acyl-CoA dehydrogenase family protein</fullName>
        <ecNumber evidence="7">1.-.-.-</ecNumber>
    </submittedName>
</protein>
<keyword evidence="3" id="KW-0285">Flavoprotein</keyword>
<evidence type="ECO:0000313" key="7">
    <source>
        <dbReference type="EMBL" id="MDX8033835.1"/>
    </source>
</evidence>
<name>A0ABU4T6V1_9PSEU</name>
<dbReference type="Pfam" id="PF00441">
    <property type="entry name" value="Acyl-CoA_dh_1"/>
    <property type="match status" value="1"/>
</dbReference>
<reference evidence="7 8" key="2">
    <citation type="submission" date="2023-11" db="EMBL/GenBank/DDBJ databases">
        <authorList>
            <person name="Lara A.C."/>
            <person name="Chronakova A."/>
        </authorList>
    </citation>
    <scope>NUCLEOTIDE SEQUENCE [LARGE SCALE GENOMIC DNA]</scope>
    <source>
        <strain evidence="7 8">BCCO 10_0856</strain>
    </source>
</reference>
<keyword evidence="4" id="KW-0274">FAD</keyword>
<dbReference type="Gene3D" id="1.10.540.10">
    <property type="entry name" value="Acyl-CoA dehydrogenase/oxidase, N-terminal domain"/>
    <property type="match status" value="1"/>
</dbReference>
<dbReference type="InterPro" id="IPR009100">
    <property type="entry name" value="AcylCoA_DH/oxidase_NM_dom_sf"/>
</dbReference>
<evidence type="ECO:0000256" key="1">
    <source>
        <dbReference type="ARBA" id="ARBA00001974"/>
    </source>
</evidence>